<keyword evidence="4" id="KW-1185">Reference proteome</keyword>
<dbReference type="SUPFAM" id="SSF103088">
    <property type="entry name" value="OmpA-like"/>
    <property type="match status" value="2"/>
</dbReference>
<dbReference type="InterPro" id="IPR036737">
    <property type="entry name" value="OmpA-like_sf"/>
</dbReference>
<gene>
    <name evidence="3" type="ORF">L0664_16405</name>
</gene>
<dbReference type="PROSITE" id="PS51123">
    <property type="entry name" value="OMPA_2"/>
    <property type="match status" value="1"/>
</dbReference>
<reference evidence="3 4" key="1">
    <citation type="submission" date="2022-01" db="EMBL/GenBank/DDBJ databases">
        <title>Octadecabacter sp. nov., isolated from a marine alga.</title>
        <authorList>
            <person name="Jin M.S."/>
            <person name="Kim H.M."/>
            <person name="Han D.M."/>
            <person name="Jung J.J."/>
            <person name="Jeon C.O."/>
        </authorList>
    </citation>
    <scope>NUCLEOTIDE SEQUENCE [LARGE SCALE GENOMIC DNA]</scope>
    <source>
        <strain evidence="3 4">G9-8</strain>
    </source>
</reference>
<proteinExistence type="predicted"/>
<sequence>MSITKHLPWIAPTAAILAVGVGVGSFDGLLASDDQDIAPISQTTNTQDPAIAALAAVTAAVEAAPVEPENTSDQLAALLSGPTEEPVAAPVVEDVDVTRSQGFATATVAPTQDVVAAAPQQPAPQVGADFFSAAQANLAQANSCANDLRNLATQAKVYFPSGALTGEATGIAQARLIGTIASRCQGVSIEVQGHSDASGDPAINLRLSQERAEAVIGRIAAGGIDTSRFVAVGMGSARPSGVTGVESSAYYDRRVEFEILDTVQTAAFTAPAFGTADYSTVACVIQLQEAVDATTISYAPGSVTVSRDDLNAAMGLAQLASACPQARLRVVGQHAEEYGTVEDAGTGRMRAVALMTTLVGAGYASEQIIIGAPSDSRPIEGLSNSRVDFDVILEEL</sequence>
<dbReference type="PANTHER" id="PTHR30329:SF21">
    <property type="entry name" value="LIPOPROTEIN YIAD-RELATED"/>
    <property type="match status" value="1"/>
</dbReference>
<dbReference type="Gene3D" id="3.30.1330.60">
    <property type="entry name" value="OmpA-like domain"/>
    <property type="match status" value="1"/>
</dbReference>
<dbReference type="InterPro" id="IPR050330">
    <property type="entry name" value="Bact_OuterMem_StrucFunc"/>
</dbReference>
<dbReference type="PANTHER" id="PTHR30329">
    <property type="entry name" value="STATOR ELEMENT OF FLAGELLAR MOTOR COMPLEX"/>
    <property type="match status" value="1"/>
</dbReference>
<dbReference type="RefSeq" id="WP_235226987.1">
    <property type="nucleotide sequence ID" value="NZ_JAKGAQ010000005.1"/>
</dbReference>
<comment type="caution">
    <text evidence="3">The sequence shown here is derived from an EMBL/GenBank/DDBJ whole genome shotgun (WGS) entry which is preliminary data.</text>
</comment>
<dbReference type="Proteomes" id="UP001200557">
    <property type="component" value="Unassembled WGS sequence"/>
</dbReference>
<evidence type="ECO:0000313" key="3">
    <source>
        <dbReference type="EMBL" id="MCF2872655.1"/>
    </source>
</evidence>
<keyword evidence="1" id="KW-0472">Membrane</keyword>
<dbReference type="CDD" id="cd07185">
    <property type="entry name" value="OmpA_C-like"/>
    <property type="match status" value="1"/>
</dbReference>
<evidence type="ECO:0000256" key="1">
    <source>
        <dbReference type="PROSITE-ProRule" id="PRU00473"/>
    </source>
</evidence>
<name>A0ABS9D1X7_9RHOB</name>
<dbReference type="EMBL" id="JAKGAQ010000005">
    <property type="protein sequence ID" value="MCF2872655.1"/>
    <property type="molecule type" value="Genomic_DNA"/>
</dbReference>
<feature type="domain" description="OmpA-like" evidence="2">
    <location>
        <begin position="146"/>
        <end position="263"/>
    </location>
</feature>
<organism evidence="3 4">
    <name type="scientific">Octadecabacter dasysiphoniae</name>
    <dbReference type="NCBI Taxonomy" id="2909341"/>
    <lineage>
        <taxon>Bacteria</taxon>
        <taxon>Pseudomonadati</taxon>
        <taxon>Pseudomonadota</taxon>
        <taxon>Alphaproteobacteria</taxon>
        <taxon>Rhodobacterales</taxon>
        <taxon>Roseobacteraceae</taxon>
        <taxon>Octadecabacter</taxon>
    </lineage>
</organism>
<protein>
    <submittedName>
        <fullName evidence="3">OmpA family protein</fullName>
    </submittedName>
</protein>
<accession>A0ABS9D1X7</accession>
<dbReference type="InterPro" id="IPR006665">
    <property type="entry name" value="OmpA-like"/>
</dbReference>
<dbReference type="Pfam" id="PF00691">
    <property type="entry name" value="OmpA"/>
    <property type="match status" value="1"/>
</dbReference>
<evidence type="ECO:0000313" key="4">
    <source>
        <dbReference type="Proteomes" id="UP001200557"/>
    </source>
</evidence>
<evidence type="ECO:0000259" key="2">
    <source>
        <dbReference type="PROSITE" id="PS51123"/>
    </source>
</evidence>